<organism evidence="1 2">
    <name type="scientific">Pleurodeles waltl</name>
    <name type="common">Iberian ribbed newt</name>
    <dbReference type="NCBI Taxonomy" id="8319"/>
    <lineage>
        <taxon>Eukaryota</taxon>
        <taxon>Metazoa</taxon>
        <taxon>Chordata</taxon>
        <taxon>Craniata</taxon>
        <taxon>Vertebrata</taxon>
        <taxon>Euteleostomi</taxon>
        <taxon>Amphibia</taxon>
        <taxon>Batrachia</taxon>
        <taxon>Caudata</taxon>
        <taxon>Salamandroidea</taxon>
        <taxon>Salamandridae</taxon>
        <taxon>Pleurodelinae</taxon>
        <taxon>Pleurodeles</taxon>
    </lineage>
</organism>
<keyword evidence="2" id="KW-1185">Reference proteome</keyword>
<name>A0AAV7NJL0_PLEWA</name>
<evidence type="ECO:0000313" key="1">
    <source>
        <dbReference type="EMBL" id="KAJ1114797.1"/>
    </source>
</evidence>
<accession>A0AAV7NJL0</accession>
<comment type="caution">
    <text evidence="1">The sequence shown here is derived from an EMBL/GenBank/DDBJ whole genome shotgun (WGS) entry which is preliminary data.</text>
</comment>
<dbReference type="EMBL" id="JANPWB010000012">
    <property type="protein sequence ID" value="KAJ1114797.1"/>
    <property type="molecule type" value="Genomic_DNA"/>
</dbReference>
<dbReference type="Proteomes" id="UP001066276">
    <property type="component" value="Chromosome 8"/>
</dbReference>
<protein>
    <submittedName>
        <fullName evidence="1">Uncharacterized protein</fullName>
    </submittedName>
</protein>
<dbReference type="AlphaFoldDB" id="A0AAV7NJL0"/>
<sequence length="75" mass="8607">MLHALRCNFPMYVGERLYMDQSPPEILIERLNGRKKGRSSFPILQDAVYLVDVVISDVYSRCFVVMEALQSDPAN</sequence>
<gene>
    <name evidence="1" type="ORF">NDU88_003028</name>
</gene>
<evidence type="ECO:0000313" key="2">
    <source>
        <dbReference type="Proteomes" id="UP001066276"/>
    </source>
</evidence>
<proteinExistence type="predicted"/>
<reference evidence="1" key="1">
    <citation type="journal article" date="2022" name="bioRxiv">
        <title>Sequencing and chromosome-scale assembly of the giantPleurodeles waltlgenome.</title>
        <authorList>
            <person name="Brown T."/>
            <person name="Elewa A."/>
            <person name="Iarovenko S."/>
            <person name="Subramanian E."/>
            <person name="Araus A.J."/>
            <person name="Petzold A."/>
            <person name="Susuki M."/>
            <person name="Suzuki K.-i.T."/>
            <person name="Hayashi T."/>
            <person name="Toyoda A."/>
            <person name="Oliveira C."/>
            <person name="Osipova E."/>
            <person name="Leigh N.D."/>
            <person name="Simon A."/>
            <person name="Yun M.H."/>
        </authorList>
    </citation>
    <scope>NUCLEOTIDE SEQUENCE</scope>
    <source>
        <strain evidence="1">20211129_DDA</strain>
        <tissue evidence="1">Liver</tissue>
    </source>
</reference>